<dbReference type="EMBL" id="QDEB01080501">
    <property type="protein sequence ID" value="RZC34398.1"/>
    <property type="molecule type" value="Genomic_DNA"/>
</dbReference>
<sequence length="226" mass="26598">MDASQFNIEQTLIEEVKKRRLIYDKSLVAYTNNKARDRAWKEVAQVLNINDREILRKRWRSLRDSFIKIHRSLKNNPHQVKTKWIYYKRLTFLIPHLEHKDTRIGGSQAIKEEDDTTQDNDEKESFNDDLRYFSDEMFSDASSNSQIKTDGDGTKRMKMDKDEDPLLPTAKDSDEQFLLSCLPALKRLQPRVNAIARMRIQQVLFQIEFGNPEAQATFLAKEENTD</sequence>
<feature type="compositionally biased region" description="Acidic residues" evidence="2">
    <location>
        <begin position="112"/>
        <end position="122"/>
    </location>
</feature>
<comment type="caution">
    <text evidence="5">The sequence shown here is derived from an EMBL/GenBank/DDBJ whole genome shotgun (WGS) entry which is preliminary data.</text>
</comment>
<dbReference type="PROSITE" id="PS51029">
    <property type="entry name" value="MADF"/>
    <property type="match status" value="1"/>
</dbReference>
<evidence type="ECO:0000313" key="5">
    <source>
        <dbReference type="EMBL" id="RZC34398.1"/>
    </source>
</evidence>
<dbReference type="InterPro" id="IPR039353">
    <property type="entry name" value="TF_Adf1"/>
</dbReference>
<comment type="subcellular location">
    <subcellularLocation>
        <location evidence="1">Nucleus</location>
    </subcellularLocation>
</comment>
<reference evidence="5" key="1">
    <citation type="submission" date="2017-03" db="EMBL/GenBank/DDBJ databases">
        <title>Genome of the blue death feigning beetle - Asbolus verrucosus.</title>
        <authorList>
            <person name="Rider S.D."/>
        </authorList>
    </citation>
    <scope>NUCLEOTIDE SEQUENCE [LARGE SCALE GENOMIC DNA]</scope>
    <source>
        <strain evidence="5">Butters</strain>
        <tissue evidence="5">Head and leg muscle</tissue>
    </source>
</reference>
<evidence type="ECO:0000259" key="3">
    <source>
        <dbReference type="PROSITE" id="PS51029"/>
    </source>
</evidence>
<dbReference type="PANTHER" id="PTHR12243">
    <property type="entry name" value="MADF DOMAIN TRANSCRIPTION FACTOR"/>
    <property type="match status" value="1"/>
</dbReference>
<accession>A0A482VPR7</accession>
<dbReference type="Pfam" id="PF02944">
    <property type="entry name" value="BESS"/>
    <property type="match status" value="1"/>
</dbReference>
<dbReference type="GO" id="GO:0005667">
    <property type="term" value="C:transcription regulator complex"/>
    <property type="evidence" value="ECO:0007669"/>
    <property type="project" value="TreeGrafter"/>
</dbReference>
<gene>
    <name evidence="5" type="ORF">BDFB_011392</name>
</gene>
<feature type="domain" description="BESS" evidence="4">
    <location>
        <begin position="171"/>
        <end position="210"/>
    </location>
</feature>
<organism evidence="5 6">
    <name type="scientific">Asbolus verrucosus</name>
    <name type="common">Desert ironclad beetle</name>
    <dbReference type="NCBI Taxonomy" id="1661398"/>
    <lineage>
        <taxon>Eukaryota</taxon>
        <taxon>Metazoa</taxon>
        <taxon>Ecdysozoa</taxon>
        <taxon>Arthropoda</taxon>
        <taxon>Hexapoda</taxon>
        <taxon>Insecta</taxon>
        <taxon>Pterygota</taxon>
        <taxon>Neoptera</taxon>
        <taxon>Endopterygota</taxon>
        <taxon>Coleoptera</taxon>
        <taxon>Polyphaga</taxon>
        <taxon>Cucujiformia</taxon>
        <taxon>Tenebrionidae</taxon>
        <taxon>Pimeliinae</taxon>
        <taxon>Asbolus</taxon>
    </lineage>
</organism>
<name>A0A482VPR7_ASBVE</name>
<evidence type="ECO:0000259" key="4">
    <source>
        <dbReference type="PROSITE" id="PS51031"/>
    </source>
</evidence>
<dbReference type="InterPro" id="IPR004210">
    <property type="entry name" value="BESS_motif"/>
</dbReference>
<protein>
    <submittedName>
        <fullName evidence="5">Transcription factor Adf-1-like</fullName>
    </submittedName>
</protein>
<evidence type="ECO:0000256" key="2">
    <source>
        <dbReference type="SAM" id="MobiDB-lite"/>
    </source>
</evidence>
<dbReference type="GO" id="GO:0005634">
    <property type="term" value="C:nucleus"/>
    <property type="evidence" value="ECO:0007669"/>
    <property type="project" value="UniProtKB-SubCell"/>
</dbReference>
<dbReference type="SMART" id="SM00595">
    <property type="entry name" value="MADF"/>
    <property type="match status" value="1"/>
</dbReference>
<dbReference type="Proteomes" id="UP000292052">
    <property type="component" value="Unassembled WGS sequence"/>
</dbReference>
<feature type="region of interest" description="Disordered" evidence="2">
    <location>
        <begin position="104"/>
        <end position="126"/>
    </location>
</feature>
<dbReference type="AlphaFoldDB" id="A0A482VPR7"/>
<keyword evidence="1" id="KW-0539">Nucleus</keyword>
<evidence type="ECO:0000313" key="6">
    <source>
        <dbReference type="Proteomes" id="UP000292052"/>
    </source>
</evidence>
<dbReference type="InterPro" id="IPR006578">
    <property type="entry name" value="MADF-dom"/>
</dbReference>
<evidence type="ECO:0000256" key="1">
    <source>
        <dbReference type="PROSITE-ProRule" id="PRU00371"/>
    </source>
</evidence>
<dbReference type="GO" id="GO:0006357">
    <property type="term" value="P:regulation of transcription by RNA polymerase II"/>
    <property type="evidence" value="ECO:0007669"/>
    <property type="project" value="TreeGrafter"/>
</dbReference>
<dbReference type="GO" id="GO:0003677">
    <property type="term" value="F:DNA binding"/>
    <property type="evidence" value="ECO:0007669"/>
    <property type="project" value="InterPro"/>
</dbReference>
<dbReference type="PANTHER" id="PTHR12243:SF67">
    <property type="entry name" value="COREPRESSOR OF PANGOLIN, ISOFORM A-RELATED"/>
    <property type="match status" value="1"/>
</dbReference>
<keyword evidence="6" id="KW-1185">Reference proteome</keyword>
<dbReference type="PROSITE" id="PS51031">
    <property type="entry name" value="BESS"/>
    <property type="match status" value="1"/>
</dbReference>
<dbReference type="Pfam" id="PF10545">
    <property type="entry name" value="MADF_DNA_bdg"/>
    <property type="match status" value="1"/>
</dbReference>
<dbReference type="OrthoDB" id="8195830at2759"/>
<proteinExistence type="predicted"/>
<feature type="compositionally biased region" description="Basic and acidic residues" evidence="2">
    <location>
        <begin position="149"/>
        <end position="161"/>
    </location>
</feature>
<feature type="domain" description="MADF" evidence="3">
    <location>
        <begin position="11"/>
        <end position="98"/>
    </location>
</feature>
<feature type="region of interest" description="Disordered" evidence="2">
    <location>
        <begin position="140"/>
        <end position="169"/>
    </location>
</feature>